<dbReference type="AlphaFoldDB" id="A0A2A4X466"/>
<dbReference type="PRINTS" id="PR00413">
    <property type="entry name" value="HADHALOGNASE"/>
</dbReference>
<dbReference type="InterPro" id="IPR023214">
    <property type="entry name" value="HAD_sf"/>
</dbReference>
<dbReference type="PANTHER" id="PTHR43611:SF3">
    <property type="entry name" value="FLAVIN MONONUCLEOTIDE HYDROLASE 1, CHLOROPLATIC"/>
    <property type="match status" value="1"/>
</dbReference>
<name>A0A2A4X466_9GAMM</name>
<dbReference type="NCBIfam" id="TIGR01509">
    <property type="entry name" value="HAD-SF-IA-v3"/>
    <property type="match status" value="1"/>
</dbReference>
<dbReference type="InterPro" id="IPR036412">
    <property type="entry name" value="HAD-like_sf"/>
</dbReference>
<accession>A0A2A4X466</accession>
<evidence type="ECO:0000313" key="2">
    <source>
        <dbReference type="Proteomes" id="UP000218767"/>
    </source>
</evidence>
<dbReference type="SFLD" id="SFLDG01129">
    <property type="entry name" value="C1.5:_HAD__Beta-PGM__Phosphata"/>
    <property type="match status" value="1"/>
</dbReference>
<sequence>MLYRQVADVHFGILYSLSMRINRDNIKLILFDLGGVLVELGDVSDMWADKKGDYAEEDFWTLWLNDDSIQAIDCGKMEIGEFLNLWIENWNLEISVEDLKKIYREFVRNPYPGALELIEDCRKNYTVACLSNMTAGHWPIVQDFGFADCFDHMFISCLTNSCKPNRRAYEIVLEQCPFEPHEILFIDDNVTNLKSAEELGINILEARTAVGAREALVQFSII</sequence>
<dbReference type="Pfam" id="PF00702">
    <property type="entry name" value="Hydrolase"/>
    <property type="match status" value="1"/>
</dbReference>
<dbReference type="SUPFAM" id="SSF56784">
    <property type="entry name" value="HAD-like"/>
    <property type="match status" value="1"/>
</dbReference>
<evidence type="ECO:0008006" key="3">
    <source>
        <dbReference type="Google" id="ProtNLM"/>
    </source>
</evidence>
<dbReference type="InterPro" id="IPR023198">
    <property type="entry name" value="PGP-like_dom2"/>
</dbReference>
<dbReference type="Gene3D" id="1.10.150.240">
    <property type="entry name" value="Putative phosphatase, domain 2"/>
    <property type="match status" value="1"/>
</dbReference>
<gene>
    <name evidence="1" type="ORF">COB20_09505</name>
</gene>
<protein>
    <recommendedName>
        <fullName evidence="3">HAD family phosphatase</fullName>
    </recommendedName>
</protein>
<dbReference type="PANTHER" id="PTHR43611">
    <property type="entry name" value="ALPHA-D-GLUCOSE 1-PHOSPHATE PHOSPHATASE"/>
    <property type="match status" value="1"/>
</dbReference>
<evidence type="ECO:0000313" key="1">
    <source>
        <dbReference type="EMBL" id="PCI76909.1"/>
    </source>
</evidence>
<dbReference type="Gene3D" id="3.40.50.1000">
    <property type="entry name" value="HAD superfamily/HAD-like"/>
    <property type="match status" value="1"/>
</dbReference>
<dbReference type="SFLD" id="SFLDS00003">
    <property type="entry name" value="Haloacid_Dehalogenase"/>
    <property type="match status" value="1"/>
</dbReference>
<proteinExistence type="predicted"/>
<comment type="caution">
    <text evidence="1">The sequence shown here is derived from an EMBL/GenBank/DDBJ whole genome shotgun (WGS) entry which is preliminary data.</text>
</comment>
<dbReference type="InterPro" id="IPR006439">
    <property type="entry name" value="HAD-SF_hydro_IA"/>
</dbReference>
<dbReference type="Proteomes" id="UP000218767">
    <property type="component" value="Unassembled WGS sequence"/>
</dbReference>
<reference evidence="2" key="1">
    <citation type="submission" date="2017-08" db="EMBL/GenBank/DDBJ databases">
        <title>A dynamic microbial community with high functional redundancy inhabits the cold, oxic subseafloor aquifer.</title>
        <authorList>
            <person name="Tully B.J."/>
            <person name="Wheat C.G."/>
            <person name="Glazer B.T."/>
            <person name="Huber J.A."/>
        </authorList>
    </citation>
    <scope>NUCLEOTIDE SEQUENCE [LARGE SCALE GENOMIC DNA]</scope>
</reference>
<dbReference type="EMBL" id="NVUL01000051">
    <property type="protein sequence ID" value="PCI76909.1"/>
    <property type="molecule type" value="Genomic_DNA"/>
</dbReference>
<organism evidence="1 2">
    <name type="scientific">SAR86 cluster bacterium</name>
    <dbReference type="NCBI Taxonomy" id="2030880"/>
    <lineage>
        <taxon>Bacteria</taxon>
        <taxon>Pseudomonadati</taxon>
        <taxon>Pseudomonadota</taxon>
        <taxon>Gammaproteobacteria</taxon>
        <taxon>SAR86 cluster</taxon>
    </lineage>
</organism>